<feature type="domain" description="Acyl-protein synthetase LuxE" evidence="1">
    <location>
        <begin position="27"/>
        <end position="327"/>
    </location>
</feature>
<gene>
    <name evidence="2" type="ORF">SanaruYs_20710</name>
</gene>
<evidence type="ECO:0000313" key="3">
    <source>
        <dbReference type="Proteomes" id="UP000288227"/>
    </source>
</evidence>
<evidence type="ECO:0000313" key="2">
    <source>
        <dbReference type="EMBL" id="GCC51842.1"/>
    </source>
</evidence>
<organism evidence="2 3">
    <name type="scientific">Chryseotalea sanaruensis</name>
    <dbReference type="NCBI Taxonomy" id="2482724"/>
    <lineage>
        <taxon>Bacteria</taxon>
        <taxon>Pseudomonadati</taxon>
        <taxon>Bacteroidota</taxon>
        <taxon>Cytophagia</taxon>
        <taxon>Cytophagales</taxon>
        <taxon>Chryseotaleaceae</taxon>
        <taxon>Chryseotalea</taxon>
    </lineage>
</organism>
<dbReference type="InterPro" id="IPR007534">
    <property type="entry name" value="LuxE"/>
</dbReference>
<dbReference type="EMBL" id="BHXQ01000003">
    <property type="protein sequence ID" value="GCC51842.1"/>
    <property type="molecule type" value="Genomic_DNA"/>
</dbReference>
<name>A0A401UAE2_9BACT</name>
<dbReference type="Gene3D" id="3.40.50.12780">
    <property type="entry name" value="N-terminal domain of ligase-like"/>
    <property type="match status" value="1"/>
</dbReference>
<dbReference type="GO" id="GO:0008218">
    <property type="term" value="P:bioluminescence"/>
    <property type="evidence" value="ECO:0007669"/>
    <property type="project" value="InterPro"/>
</dbReference>
<dbReference type="RefSeq" id="WP_127122485.1">
    <property type="nucleotide sequence ID" value="NZ_BHXQ01000003.1"/>
</dbReference>
<evidence type="ECO:0000259" key="1">
    <source>
        <dbReference type="Pfam" id="PF04443"/>
    </source>
</evidence>
<reference evidence="2 3" key="1">
    <citation type="submission" date="2018-11" db="EMBL/GenBank/DDBJ databases">
        <title>Chryseotalea sanarue gen. nov., sp., nov., a member of the family Cytophagaceae, isolated from a brackish lake in Hamamatsu Japan.</title>
        <authorList>
            <person name="Maejima Y."/>
            <person name="Iino T."/>
            <person name="Muraguchi Y."/>
            <person name="Fukuda K."/>
            <person name="Ohkuma M."/>
            <person name="Moriuchi R."/>
            <person name="Dohra H."/>
            <person name="Kimbara K."/>
            <person name="Shintani M."/>
        </authorList>
    </citation>
    <scope>NUCLEOTIDE SEQUENCE [LARGE SCALE GENOMIC DNA]</scope>
    <source>
        <strain evidence="2 3">Ys</strain>
    </source>
</reference>
<keyword evidence="2" id="KW-0808">Transferase</keyword>
<dbReference type="Pfam" id="PF04443">
    <property type="entry name" value="LuxE"/>
    <property type="match status" value="1"/>
</dbReference>
<proteinExistence type="predicted"/>
<sequence length="329" mass="37863">MDTFKSFELLLSSLNAQSLDEIALRLFRFQASENLVYSRYLEALRVNPNKIDRIEDIPFLPIRFFKDQTIKTGNWTEKLFFESSGTTGIQTSRHSIKNIEDYLSHAEHIFEKNFGSLTNYHLLALLPSYFEKGNSSLVAMIDHFIKKTGSDHSGFYRNNYEKLVEDVARLKASSKKIIVWGVTYALLDVADLYKPDWRDVLVFETGGMKGRRREITRDELHYQLKANLKLDKVYSEYGMTELLSQAYTQGAHLFYPSHSMKVIIREITDPFRKGLIDETGGINVIDLANIYSLAFIETEDLGKVNKYGNFEVLGRSDNSDVRGCNLMVE</sequence>
<dbReference type="OrthoDB" id="182577at2"/>
<dbReference type="AlphaFoldDB" id="A0A401UAE2"/>
<comment type="caution">
    <text evidence="2">The sequence shown here is derived from an EMBL/GenBank/DDBJ whole genome shotgun (WGS) entry which is preliminary data.</text>
</comment>
<dbReference type="Proteomes" id="UP000288227">
    <property type="component" value="Unassembled WGS sequence"/>
</dbReference>
<keyword evidence="2" id="KW-0012">Acyltransferase</keyword>
<dbReference type="GO" id="GO:0016746">
    <property type="term" value="F:acyltransferase activity"/>
    <property type="evidence" value="ECO:0007669"/>
    <property type="project" value="UniProtKB-KW"/>
</dbReference>
<accession>A0A401UAE2</accession>
<keyword evidence="3" id="KW-1185">Reference proteome</keyword>
<dbReference type="GO" id="GO:0047474">
    <property type="term" value="F:long-chain fatty acid--protein ligase activity"/>
    <property type="evidence" value="ECO:0007669"/>
    <property type="project" value="InterPro"/>
</dbReference>
<dbReference type="InterPro" id="IPR042099">
    <property type="entry name" value="ANL_N_sf"/>
</dbReference>
<protein>
    <submittedName>
        <fullName evidence="2">Acyltransferase</fullName>
    </submittedName>
</protein>